<feature type="compositionally biased region" description="Polar residues" evidence="2">
    <location>
        <begin position="11"/>
        <end position="22"/>
    </location>
</feature>
<feature type="coiled-coil region" evidence="1">
    <location>
        <begin position="278"/>
        <end position="319"/>
    </location>
</feature>
<dbReference type="Proteomes" id="UP001057375">
    <property type="component" value="Unassembled WGS sequence"/>
</dbReference>
<dbReference type="EMBL" id="BQXS01010830">
    <property type="protein sequence ID" value="GKT34556.1"/>
    <property type="molecule type" value="Genomic_DNA"/>
</dbReference>
<feature type="region of interest" description="Disordered" evidence="2">
    <location>
        <begin position="1"/>
        <end position="65"/>
    </location>
</feature>
<evidence type="ECO:0000313" key="3">
    <source>
        <dbReference type="EMBL" id="GKT34556.1"/>
    </source>
</evidence>
<feature type="compositionally biased region" description="Polar residues" evidence="2">
    <location>
        <begin position="34"/>
        <end position="45"/>
    </location>
</feature>
<name>A0ABQ5KQ11_9EUKA</name>
<feature type="coiled-coil region" evidence="1">
    <location>
        <begin position="198"/>
        <end position="239"/>
    </location>
</feature>
<evidence type="ECO:0000313" key="4">
    <source>
        <dbReference type="Proteomes" id="UP001057375"/>
    </source>
</evidence>
<reference evidence="3" key="1">
    <citation type="submission" date="2022-03" db="EMBL/GenBank/DDBJ databases">
        <title>Draft genome sequence of Aduncisulcus paluster, a free-living microaerophilic Fornicata.</title>
        <authorList>
            <person name="Yuyama I."/>
            <person name="Kume K."/>
            <person name="Tamura T."/>
            <person name="Inagaki Y."/>
            <person name="Hashimoto T."/>
        </authorList>
    </citation>
    <scope>NUCLEOTIDE SEQUENCE</scope>
    <source>
        <strain evidence="3">NY0171</strain>
    </source>
</reference>
<sequence length="410" mass="48152">MENPADKIVSMITSPYQYTPNPFRSEDSEESSENWDTSPKNPAQHKSTHDSDLYHPPKSVHPPVDSAFHSIQVLGNVSTLHDDELIEKSKEHVTTGHIDPSLFSQILNRWIRDRESLAFLRRSESRHIEEEKKRKDSERLAKIERDMLDAEEEEMRTKRKQEKDAEFDKYIRESKMISKLQEELSTLRSKHALVDIQLKSARRNEANLTKEKDKLRELVADLRDKLSDSTRKISEITKRKKEKDAEFDKYIRESKMISKLQEELSTLRSKHALVDIQLKSARRNEANLTKEKDKLRELVADLRDKLSDSTRKISEMSLEFSKISGDKERIAARSDMIEHKMIEKDSMHRKTLERLSGIISDERDEIFQLHELISTLEDTNRELQIHIEQKEREVAETKKLMKIQQGSIDW</sequence>
<feature type="coiled-coil region" evidence="1">
    <location>
        <begin position="133"/>
        <end position="168"/>
    </location>
</feature>
<accession>A0ABQ5KQ11</accession>
<keyword evidence="4" id="KW-1185">Reference proteome</keyword>
<organism evidence="3 4">
    <name type="scientific">Aduncisulcus paluster</name>
    <dbReference type="NCBI Taxonomy" id="2918883"/>
    <lineage>
        <taxon>Eukaryota</taxon>
        <taxon>Metamonada</taxon>
        <taxon>Carpediemonas-like organisms</taxon>
        <taxon>Aduncisulcus</taxon>
    </lineage>
</organism>
<proteinExistence type="predicted"/>
<keyword evidence="1" id="KW-0175">Coiled coil</keyword>
<protein>
    <submittedName>
        <fullName evidence="3">Uncharacterized protein</fullName>
    </submittedName>
</protein>
<feature type="coiled-coil region" evidence="1">
    <location>
        <begin position="369"/>
        <end position="400"/>
    </location>
</feature>
<evidence type="ECO:0000256" key="2">
    <source>
        <dbReference type="SAM" id="MobiDB-lite"/>
    </source>
</evidence>
<gene>
    <name evidence="3" type="ORF">ADUPG1_007893</name>
</gene>
<comment type="caution">
    <text evidence="3">The sequence shown here is derived from an EMBL/GenBank/DDBJ whole genome shotgun (WGS) entry which is preliminary data.</text>
</comment>
<evidence type="ECO:0000256" key="1">
    <source>
        <dbReference type="SAM" id="Coils"/>
    </source>
</evidence>